<dbReference type="EMBL" id="JAHWXN010000001">
    <property type="protein sequence ID" value="MCK2035273.1"/>
    <property type="molecule type" value="Genomic_DNA"/>
</dbReference>
<dbReference type="Pfam" id="PF13826">
    <property type="entry name" value="Monooxy_af470-like"/>
    <property type="match status" value="1"/>
</dbReference>
<name>A0ABT0FB36_9MICO</name>
<reference evidence="2 3" key="1">
    <citation type="submission" date="2021-06" db="EMBL/GenBank/DDBJ databases">
        <title>Genome-based taxonomic framework of Microbacterium strains isolated from marine environment, the description of four new species and reclassification of four preexisting species.</title>
        <authorList>
            <person name="Lee S.D."/>
            <person name="Kim S.-M."/>
            <person name="Byeon Y.-S."/>
            <person name="Yang H.L."/>
            <person name="Kim I.S."/>
        </authorList>
    </citation>
    <scope>NUCLEOTIDE SEQUENCE [LARGE SCALE GENOMIC DNA]</scope>
    <source>
        <strain evidence="2 3">SSW1-49</strain>
    </source>
</reference>
<keyword evidence="3" id="KW-1185">Reference proteome</keyword>
<organism evidence="2 3">
    <name type="scientific">Microbacterium croceum</name>
    <dbReference type="NCBI Taxonomy" id="2851645"/>
    <lineage>
        <taxon>Bacteria</taxon>
        <taxon>Bacillati</taxon>
        <taxon>Actinomycetota</taxon>
        <taxon>Actinomycetes</taxon>
        <taxon>Micrococcales</taxon>
        <taxon>Microbacteriaceae</taxon>
        <taxon>Microbacterium</taxon>
    </lineage>
</organism>
<protein>
    <submittedName>
        <fullName evidence="2">DUF4188 domain-containing protein</fullName>
    </submittedName>
</protein>
<feature type="compositionally biased region" description="Basic and acidic residues" evidence="1">
    <location>
        <begin position="155"/>
        <end position="172"/>
    </location>
</feature>
<sequence length="179" mass="20280">MSKIIPGRMTHRHDGELVVFHIGMQINRWWRPDLWLPPFLAMPRMLRELSIDTDSGLLGFHLLLGAGGPYVVQYWSSVDKLYAYASSPSQEHRPAWTRFNKMARKAPGAVGIWHETFLIDTAESVYASTKPMGLPKATELVEVPRRHDRAQARFADGRTKAARSKIVDDRSVNRTPSGT</sequence>
<comment type="caution">
    <text evidence="2">The sequence shown here is derived from an EMBL/GenBank/DDBJ whole genome shotgun (WGS) entry which is preliminary data.</text>
</comment>
<dbReference type="InterPro" id="IPR025444">
    <property type="entry name" value="Monooxy_af470"/>
</dbReference>
<proteinExistence type="predicted"/>
<evidence type="ECO:0000313" key="2">
    <source>
        <dbReference type="EMBL" id="MCK2035273.1"/>
    </source>
</evidence>
<gene>
    <name evidence="2" type="ORF">KZC51_03910</name>
</gene>
<evidence type="ECO:0000313" key="3">
    <source>
        <dbReference type="Proteomes" id="UP001300096"/>
    </source>
</evidence>
<accession>A0ABT0FB36</accession>
<dbReference type="Proteomes" id="UP001300096">
    <property type="component" value="Unassembled WGS sequence"/>
</dbReference>
<dbReference type="RefSeq" id="WP_247628704.1">
    <property type="nucleotide sequence ID" value="NZ_JAHWXN010000001.1"/>
</dbReference>
<feature type="region of interest" description="Disordered" evidence="1">
    <location>
        <begin position="155"/>
        <end position="179"/>
    </location>
</feature>
<evidence type="ECO:0000256" key="1">
    <source>
        <dbReference type="SAM" id="MobiDB-lite"/>
    </source>
</evidence>